<protein>
    <submittedName>
        <fullName evidence="1">Uncharacterized protein</fullName>
    </submittedName>
</protein>
<accession>A0A6N3BFF1</accession>
<proteinExistence type="predicted"/>
<gene>
    <name evidence="1" type="ORF">VALFYP47_00253</name>
</gene>
<organism evidence="1">
    <name type="scientific">Veillonella atypica</name>
    <dbReference type="NCBI Taxonomy" id="39777"/>
    <lineage>
        <taxon>Bacteria</taxon>
        <taxon>Bacillati</taxon>
        <taxon>Bacillota</taxon>
        <taxon>Negativicutes</taxon>
        <taxon>Veillonellales</taxon>
        <taxon>Veillonellaceae</taxon>
        <taxon>Veillonella</taxon>
    </lineage>
</organism>
<dbReference type="AlphaFoldDB" id="A0A6N3BFF1"/>
<evidence type="ECO:0000313" key="1">
    <source>
        <dbReference type="EMBL" id="VYU01308.1"/>
    </source>
</evidence>
<reference evidence="1" key="1">
    <citation type="submission" date="2019-11" db="EMBL/GenBank/DDBJ databases">
        <authorList>
            <person name="Feng L."/>
        </authorList>
    </citation>
    <scope>NUCLEOTIDE SEQUENCE</scope>
    <source>
        <strain evidence="1">VatypicaLFYP47</strain>
    </source>
</reference>
<dbReference type="EMBL" id="CACRUN010000012">
    <property type="protein sequence ID" value="VYU01308.1"/>
    <property type="molecule type" value="Genomic_DNA"/>
</dbReference>
<sequence>MSDSDASLYDEVIEGLRCNRELEIYYNDSTYGIVTYGPLWQLWKDEDFLAECNDFLPLLENPLINGRSLKDIIEQRACGLLLM</sequence>
<name>A0A6N3BFF1_9FIRM</name>
<dbReference type="RefSeq" id="WP_156718346.1">
    <property type="nucleotide sequence ID" value="NZ_CACRUN010000012.1"/>
</dbReference>